<evidence type="ECO:0000313" key="1">
    <source>
        <dbReference type="EMBL" id="KFB50639.1"/>
    </source>
</evidence>
<dbReference type="VEuPathDB" id="VectorBase:ASIC018672"/>
<evidence type="ECO:0000313" key="3">
    <source>
        <dbReference type="Proteomes" id="UP000030765"/>
    </source>
</evidence>
<dbReference type="EMBL" id="ATLV01024101">
    <property type="status" value="NOT_ANNOTATED_CDS"/>
    <property type="molecule type" value="Genomic_DNA"/>
</dbReference>
<reference evidence="1 3" key="1">
    <citation type="journal article" date="2014" name="BMC Genomics">
        <title>Genome sequence of Anopheles sinensis provides insight into genetics basis of mosquito competence for malaria parasites.</title>
        <authorList>
            <person name="Zhou D."/>
            <person name="Zhang D."/>
            <person name="Ding G."/>
            <person name="Shi L."/>
            <person name="Hou Q."/>
            <person name="Ye Y."/>
            <person name="Xu Y."/>
            <person name="Zhou H."/>
            <person name="Xiong C."/>
            <person name="Li S."/>
            <person name="Yu J."/>
            <person name="Hong S."/>
            <person name="Yu X."/>
            <person name="Zou P."/>
            <person name="Chen C."/>
            <person name="Chang X."/>
            <person name="Wang W."/>
            <person name="Lv Y."/>
            <person name="Sun Y."/>
            <person name="Ma L."/>
            <person name="Shen B."/>
            <person name="Zhu C."/>
        </authorList>
    </citation>
    <scope>NUCLEOTIDE SEQUENCE [LARGE SCALE GENOMIC DNA]</scope>
</reference>
<dbReference type="EMBL" id="KE525349">
    <property type="protein sequence ID" value="KFB50639.1"/>
    <property type="molecule type" value="Genomic_DNA"/>
</dbReference>
<accession>A0A084WK95</accession>
<gene>
    <name evidence="1" type="ORF">ZHAS_00018672</name>
</gene>
<reference evidence="2" key="2">
    <citation type="submission" date="2020-05" db="UniProtKB">
        <authorList>
            <consortium name="EnsemblMetazoa"/>
        </authorList>
    </citation>
    <scope>IDENTIFICATION</scope>
</reference>
<proteinExistence type="predicted"/>
<sequence>MEGTNRGAYQLTGERIGELSGSLLPRAHSFVTVSWPVRNVAPSRGNYSAQDRSEAAVNGVSYRACGWRARHVPCQYVGRCENRPLEGSGRYDKSTIVSMRAWPVNNASPFGLTY</sequence>
<name>A0A084WK95_ANOSI</name>
<dbReference type="EnsemblMetazoa" id="ASIC018672-RA">
    <property type="protein sequence ID" value="ASIC018672-PA"/>
    <property type="gene ID" value="ASIC018672"/>
</dbReference>
<dbReference type="Proteomes" id="UP000030765">
    <property type="component" value="Unassembled WGS sequence"/>
</dbReference>
<keyword evidence="3" id="KW-1185">Reference proteome</keyword>
<protein>
    <submittedName>
        <fullName evidence="1 2">ABC transporter related protein</fullName>
    </submittedName>
</protein>
<organism evidence="1">
    <name type="scientific">Anopheles sinensis</name>
    <name type="common">Mosquito</name>
    <dbReference type="NCBI Taxonomy" id="74873"/>
    <lineage>
        <taxon>Eukaryota</taxon>
        <taxon>Metazoa</taxon>
        <taxon>Ecdysozoa</taxon>
        <taxon>Arthropoda</taxon>
        <taxon>Hexapoda</taxon>
        <taxon>Insecta</taxon>
        <taxon>Pterygota</taxon>
        <taxon>Neoptera</taxon>
        <taxon>Endopterygota</taxon>
        <taxon>Diptera</taxon>
        <taxon>Nematocera</taxon>
        <taxon>Culicoidea</taxon>
        <taxon>Culicidae</taxon>
        <taxon>Anophelinae</taxon>
        <taxon>Anopheles</taxon>
    </lineage>
</organism>
<evidence type="ECO:0000313" key="2">
    <source>
        <dbReference type="EnsemblMetazoa" id="ASIC018672-PA"/>
    </source>
</evidence>
<dbReference type="AlphaFoldDB" id="A0A084WK95"/>